<dbReference type="Gene3D" id="1.10.760.10">
    <property type="entry name" value="Cytochrome c-like domain"/>
    <property type="match status" value="1"/>
</dbReference>
<protein>
    <submittedName>
        <fullName evidence="7">Putative Cytochrome c</fullName>
    </submittedName>
</protein>
<dbReference type="STRING" id="1742972.COMA1_40035"/>
<feature type="signal peptide" evidence="5">
    <location>
        <begin position="1"/>
        <end position="23"/>
    </location>
</feature>
<dbReference type="GO" id="GO:0009055">
    <property type="term" value="F:electron transfer activity"/>
    <property type="evidence" value="ECO:0007669"/>
    <property type="project" value="InterPro"/>
</dbReference>
<keyword evidence="1 4" id="KW-0349">Heme</keyword>
<evidence type="ECO:0000259" key="6">
    <source>
        <dbReference type="PROSITE" id="PS51007"/>
    </source>
</evidence>
<dbReference type="Proteomes" id="UP000199032">
    <property type="component" value="Unassembled WGS sequence"/>
</dbReference>
<keyword evidence="5" id="KW-0732">Signal</keyword>
<keyword evidence="8" id="KW-1185">Reference proteome</keyword>
<organism evidence="7 8">
    <name type="scientific">Candidatus Nitrospira nitrosa</name>
    <dbReference type="NCBI Taxonomy" id="1742972"/>
    <lineage>
        <taxon>Bacteria</taxon>
        <taxon>Pseudomonadati</taxon>
        <taxon>Nitrospirota</taxon>
        <taxon>Nitrospiria</taxon>
        <taxon>Nitrospirales</taxon>
        <taxon>Nitrospiraceae</taxon>
        <taxon>Nitrospira</taxon>
    </lineage>
</organism>
<feature type="chain" id="PRO_5006624068" evidence="5">
    <location>
        <begin position="24"/>
        <end position="131"/>
    </location>
</feature>
<evidence type="ECO:0000256" key="3">
    <source>
        <dbReference type="ARBA" id="ARBA00023004"/>
    </source>
</evidence>
<dbReference type="EMBL" id="CZQA01000010">
    <property type="protein sequence ID" value="CUS37399.1"/>
    <property type="molecule type" value="Genomic_DNA"/>
</dbReference>
<evidence type="ECO:0000256" key="1">
    <source>
        <dbReference type="ARBA" id="ARBA00022617"/>
    </source>
</evidence>
<dbReference type="InterPro" id="IPR009056">
    <property type="entry name" value="Cyt_c-like_dom"/>
</dbReference>
<evidence type="ECO:0000313" key="7">
    <source>
        <dbReference type="EMBL" id="CUS37399.1"/>
    </source>
</evidence>
<accession>A0A0S4LIH4</accession>
<keyword evidence="3 4" id="KW-0408">Iron</keyword>
<name>A0A0S4LIH4_9BACT</name>
<evidence type="ECO:0000256" key="2">
    <source>
        <dbReference type="ARBA" id="ARBA00022723"/>
    </source>
</evidence>
<feature type="domain" description="Cytochrome c" evidence="6">
    <location>
        <begin position="40"/>
        <end position="125"/>
    </location>
</feature>
<dbReference type="RefSeq" id="WP_090749872.1">
    <property type="nucleotide sequence ID" value="NZ_CZQA01000010.1"/>
</dbReference>
<dbReference type="InterPro" id="IPR036909">
    <property type="entry name" value="Cyt_c-like_dom_sf"/>
</dbReference>
<dbReference type="OrthoDB" id="9757546at2"/>
<gene>
    <name evidence="7" type="ORF">COMA1_40035</name>
</gene>
<dbReference type="SUPFAM" id="SSF46626">
    <property type="entry name" value="Cytochrome c"/>
    <property type="match status" value="1"/>
</dbReference>
<proteinExistence type="predicted"/>
<dbReference type="GO" id="GO:0046872">
    <property type="term" value="F:metal ion binding"/>
    <property type="evidence" value="ECO:0007669"/>
    <property type="project" value="UniProtKB-KW"/>
</dbReference>
<reference evidence="7 8" key="1">
    <citation type="submission" date="2015-10" db="EMBL/GenBank/DDBJ databases">
        <authorList>
            <person name="Gilbert D.G."/>
        </authorList>
    </citation>
    <scope>NUCLEOTIDE SEQUENCE [LARGE SCALE GENOMIC DNA]</scope>
    <source>
        <strain evidence="7">COMA1</strain>
    </source>
</reference>
<keyword evidence="2 4" id="KW-0479">Metal-binding</keyword>
<evidence type="ECO:0000313" key="8">
    <source>
        <dbReference type="Proteomes" id="UP000199032"/>
    </source>
</evidence>
<dbReference type="AlphaFoldDB" id="A0A0S4LIH4"/>
<evidence type="ECO:0000256" key="4">
    <source>
        <dbReference type="PROSITE-ProRule" id="PRU00433"/>
    </source>
</evidence>
<sequence length="131" mass="14105">MRLSQVALLSSVLLMLGVAPACSQSGGEPKASGTVASAPAEFRDGEQKFNTNCSRCHGIGGVGTNQGPTFLHKVYEPNHHGDVAFQRAAANGVKAHHWQFGDMPKIDAVKSEDVDEIVKYVRWLQKQAGIF</sequence>
<dbReference type="GO" id="GO:0020037">
    <property type="term" value="F:heme binding"/>
    <property type="evidence" value="ECO:0007669"/>
    <property type="project" value="InterPro"/>
</dbReference>
<dbReference type="Pfam" id="PF00034">
    <property type="entry name" value="Cytochrom_C"/>
    <property type="match status" value="1"/>
</dbReference>
<dbReference type="PROSITE" id="PS51007">
    <property type="entry name" value="CYTC"/>
    <property type="match status" value="1"/>
</dbReference>
<evidence type="ECO:0000256" key="5">
    <source>
        <dbReference type="SAM" id="SignalP"/>
    </source>
</evidence>